<evidence type="ECO:0000313" key="11">
    <source>
        <dbReference type="EMBL" id="EGX95499.1"/>
    </source>
</evidence>
<feature type="compositionally biased region" description="Low complexity" evidence="8">
    <location>
        <begin position="523"/>
        <end position="537"/>
    </location>
</feature>
<dbReference type="OrthoDB" id="2155935at2759"/>
<evidence type="ECO:0000256" key="3">
    <source>
        <dbReference type="ARBA" id="ARBA00023125"/>
    </source>
</evidence>
<accession>G3J7N3</accession>
<dbReference type="InterPro" id="IPR015381">
    <property type="entry name" value="XLF-like_N"/>
</dbReference>
<evidence type="ECO:0000256" key="8">
    <source>
        <dbReference type="SAM" id="MobiDB-lite"/>
    </source>
</evidence>
<dbReference type="STRING" id="983644.G3J7N3"/>
<dbReference type="PANTHER" id="PTHR32235">
    <property type="entry name" value="NON-HOMOLOGOUS END-JOINING FACTOR 1"/>
    <property type="match status" value="1"/>
</dbReference>
<feature type="domain" description="XLF-like coiled-coil region" evidence="10">
    <location>
        <begin position="135"/>
        <end position="186"/>
    </location>
</feature>
<dbReference type="InterPro" id="IPR052287">
    <property type="entry name" value="NHEJ_factor"/>
</dbReference>
<reference evidence="11 12" key="1">
    <citation type="journal article" date="2011" name="Genome Biol.">
        <title>Genome sequence of the insect pathogenic fungus Cordyceps militaris, a valued traditional Chinese medicine.</title>
        <authorList>
            <person name="Zheng P."/>
            <person name="Xia Y."/>
            <person name="Xiao G."/>
            <person name="Xiong C."/>
            <person name="Hu X."/>
            <person name="Zhang S."/>
            <person name="Zheng H."/>
            <person name="Huang Y."/>
            <person name="Zhou Y."/>
            <person name="Wang S."/>
            <person name="Zhao G.P."/>
            <person name="Liu X."/>
            <person name="St Leger R.J."/>
            <person name="Wang C."/>
        </authorList>
    </citation>
    <scope>NUCLEOTIDE SEQUENCE [LARGE SCALE GENOMIC DNA]</scope>
    <source>
        <strain evidence="11 12">CM01</strain>
    </source>
</reference>
<dbReference type="GO" id="GO:0032807">
    <property type="term" value="C:DNA ligase IV complex"/>
    <property type="evidence" value="ECO:0007669"/>
    <property type="project" value="TreeGrafter"/>
</dbReference>
<dbReference type="Pfam" id="PF09302">
    <property type="entry name" value="XLF"/>
    <property type="match status" value="1"/>
</dbReference>
<dbReference type="CDD" id="cd22285">
    <property type="entry name" value="HD_XLF_N"/>
    <property type="match status" value="1"/>
</dbReference>
<dbReference type="OMA" id="IKGVAPF"/>
<evidence type="ECO:0000256" key="4">
    <source>
        <dbReference type="ARBA" id="ARBA00023204"/>
    </source>
</evidence>
<evidence type="ECO:0000256" key="1">
    <source>
        <dbReference type="ARBA" id="ARBA00004123"/>
    </source>
</evidence>
<dbReference type="EMBL" id="JH126399">
    <property type="protein sequence ID" value="EGX95499.1"/>
    <property type="molecule type" value="Genomic_DNA"/>
</dbReference>
<dbReference type="GeneID" id="18162188"/>
<comment type="subcellular location">
    <subcellularLocation>
        <location evidence="1">Nucleus</location>
    </subcellularLocation>
</comment>
<evidence type="ECO:0000256" key="2">
    <source>
        <dbReference type="ARBA" id="ARBA00022763"/>
    </source>
</evidence>
<dbReference type="RefSeq" id="XP_006665376.1">
    <property type="nucleotide sequence ID" value="XM_006665313.1"/>
</dbReference>
<evidence type="ECO:0000256" key="5">
    <source>
        <dbReference type="ARBA" id="ARBA00023242"/>
    </source>
</evidence>
<feature type="compositionally biased region" description="Basic and acidic residues" evidence="8">
    <location>
        <begin position="350"/>
        <end position="364"/>
    </location>
</feature>
<feature type="compositionally biased region" description="Pro residues" evidence="8">
    <location>
        <begin position="377"/>
        <end position="394"/>
    </location>
</feature>
<dbReference type="Proteomes" id="UP000001610">
    <property type="component" value="Unassembled WGS sequence"/>
</dbReference>
<dbReference type="AlphaFoldDB" id="G3J7N3"/>
<sequence length="572" mass="60042">MAGAKAWRPLRLPEDGGLPPLLVTFETKASEYCIQVTDMAHVWTESMERKAICIRAWGENTSIDPSDTPENMGRFLQTLQSALNETNPGHDEATVTLSPGSLTEAGEDGLQLLATCPLPGFEPLKWPFHLKKSSSVAVANEFAIPLVETLYSKSRQVDLLVQALKHKDAVIAKLSDKLEATGTGLEHVFTALSGRKKVTREAADDKIRGLAPFNKHKMNDDLQNNADQPSDVMDLVQRVFGGTAAVPDTSRNFTTGSLDGWWRGFSSTSSLPHRTGPPTQDQMAAPDTAIPSSPPDVNDVTMGDDTDDDGDNGDDEFQIQSTPPRLKPTKKDPPADEVVASSRQQSSTKAIKEEQHTSSQEPKKAGRIGAIGGKKQAPPPSPPRAPSPPPPRSKPAPVDDQETASETASDADETASLPDGAASSPPAATSPPRAKKSGLGRIGGKPKPAVHDADEEEDAAAAAAAAAHASAALKGGEAAAAGCSSSTAPKKRLGVIGKRIGGGGGAGEAATTGAAGDARRGRTATTTSRSASAGAAGQRETSQERADRKREELKKELERKAAAGPAKKKRRF</sequence>
<proteinExistence type="inferred from homology"/>
<keyword evidence="5" id="KW-0539">Nucleus</keyword>
<keyword evidence="4" id="KW-0234">DNA repair</keyword>
<dbReference type="PANTHER" id="PTHR32235:SF1">
    <property type="entry name" value="NON-HOMOLOGOUS END-JOINING FACTOR 1"/>
    <property type="match status" value="1"/>
</dbReference>
<dbReference type="VEuPathDB" id="FungiDB:CCM_00153"/>
<dbReference type="HOGENOM" id="CLU_022898_1_0_1"/>
<feature type="domain" description="XLF-like N-terminal" evidence="9">
    <location>
        <begin position="7"/>
        <end position="132"/>
    </location>
</feature>
<dbReference type="InterPro" id="IPR038051">
    <property type="entry name" value="XRCC4-like_N_sf"/>
</dbReference>
<gene>
    <name evidence="11" type="ORF">CCM_00153</name>
</gene>
<keyword evidence="3" id="KW-0238">DNA-binding</keyword>
<dbReference type="eggNOG" id="ENOG502SCQK">
    <property type="taxonomic scope" value="Eukaryota"/>
</dbReference>
<dbReference type="InterPro" id="IPR053829">
    <property type="entry name" value="XLF-like_CC"/>
</dbReference>
<feature type="compositionally biased region" description="Polar residues" evidence="8">
    <location>
        <begin position="268"/>
        <end position="282"/>
    </location>
</feature>
<evidence type="ECO:0000259" key="9">
    <source>
        <dbReference type="Pfam" id="PF09302"/>
    </source>
</evidence>
<evidence type="ECO:0000313" key="12">
    <source>
        <dbReference type="Proteomes" id="UP000001610"/>
    </source>
</evidence>
<evidence type="ECO:0000259" key="10">
    <source>
        <dbReference type="Pfam" id="PF21928"/>
    </source>
</evidence>
<name>G3J7N3_CORMM</name>
<feature type="compositionally biased region" description="Acidic residues" evidence="8">
    <location>
        <begin position="302"/>
        <end position="317"/>
    </location>
</feature>
<feature type="compositionally biased region" description="Basic and acidic residues" evidence="8">
    <location>
        <begin position="541"/>
        <end position="561"/>
    </location>
</feature>
<organism evidence="11 12">
    <name type="scientific">Cordyceps militaris (strain CM01)</name>
    <name type="common">Caterpillar fungus</name>
    <dbReference type="NCBI Taxonomy" id="983644"/>
    <lineage>
        <taxon>Eukaryota</taxon>
        <taxon>Fungi</taxon>
        <taxon>Dikarya</taxon>
        <taxon>Ascomycota</taxon>
        <taxon>Pezizomycotina</taxon>
        <taxon>Sordariomycetes</taxon>
        <taxon>Hypocreomycetidae</taxon>
        <taxon>Hypocreales</taxon>
        <taxon>Cordycipitaceae</taxon>
        <taxon>Cordyceps</taxon>
    </lineage>
</organism>
<feature type="compositionally biased region" description="Acidic residues" evidence="8">
    <location>
        <begin position="399"/>
        <end position="413"/>
    </location>
</feature>
<dbReference type="GO" id="GO:0045027">
    <property type="term" value="F:DNA end binding"/>
    <property type="evidence" value="ECO:0007669"/>
    <property type="project" value="TreeGrafter"/>
</dbReference>
<keyword evidence="12" id="KW-1185">Reference proteome</keyword>
<dbReference type="GO" id="GO:0006303">
    <property type="term" value="P:double-strand break repair via nonhomologous end joining"/>
    <property type="evidence" value="ECO:0007669"/>
    <property type="project" value="UniProtKB-ARBA"/>
</dbReference>
<evidence type="ECO:0000256" key="6">
    <source>
        <dbReference type="ARBA" id="ARBA00025747"/>
    </source>
</evidence>
<protein>
    <recommendedName>
        <fullName evidence="7">Non-homologous end-joining factor 1</fullName>
    </recommendedName>
</protein>
<dbReference type="InParanoid" id="G3J7N3"/>
<dbReference type="Pfam" id="PF21928">
    <property type="entry name" value="XLF_CC"/>
    <property type="match status" value="1"/>
</dbReference>
<dbReference type="Gene3D" id="2.170.210.10">
    <property type="entry name" value="DNA double-strand break repair and VJ recombination XRCC4, N-terminal"/>
    <property type="match status" value="1"/>
</dbReference>
<dbReference type="KEGG" id="cmt:CCM_00153"/>
<feature type="compositionally biased region" description="Low complexity" evidence="8">
    <location>
        <begin position="460"/>
        <end position="488"/>
    </location>
</feature>
<feature type="compositionally biased region" description="Low complexity" evidence="8">
    <location>
        <begin position="415"/>
        <end position="432"/>
    </location>
</feature>
<feature type="region of interest" description="Disordered" evidence="8">
    <location>
        <begin position="268"/>
        <end position="572"/>
    </location>
</feature>
<evidence type="ECO:0000256" key="7">
    <source>
        <dbReference type="ARBA" id="ARBA00044529"/>
    </source>
</evidence>
<comment type="similarity">
    <text evidence="6">Belongs to the XRCC4-XLF family. XLF subfamily.</text>
</comment>
<keyword evidence="2" id="KW-0227">DNA damage</keyword>